<dbReference type="NCBIfam" id="NF040919">
    <property type="entry name" value="Clostri_philic"/>
    <property type="match status" value="1"/>
</dbReference>
<dbReference type="Proteomes" id="UP000431451">
    <property type="component" value="Unassembled WGS sequence"/>
</dbReference>
<protein>
    <submittedName>
        <fullName evidence="3">Uncharacterized protein</fullName>
    </submittedName>
</protein>
<evidence type="ECO:0000313" key="3">
    <source>
        <dbReference type="EMBL" id="VCT85362.1"/>
    </source>
</evidence>
<evidence type="ECO:0000313" key="2">
    <source>
        <dbReference type="EMBL" id="CAI3640674.1"/>
    </source>
</evidence>
<evidence type="ECO:0000256" key="1">
    <source>
        <dbReference type="SAM" id="MobiDB-lite"/>
    </source>
</evidence>
<name>A0A653AU73_9CLOT</name>
<dbReference type="EMBL" id="UWJD01000002">
    <property type="protein sequence ID" value="VCT85362.1"/>
    <property type="molecule type" value="Genomic_DNA"/>
</dbReference>
<accession>A0A653AU73</accession>
<organism evidence="3 4">
    <name type="scientific">Clostridium neonatale</name>
    <dbReference type="NCBI Taxonomy" id="137838"/>
    <lineage>
        <taxon>Bacteria</taxon>
        <taxon>Bacillati</taxon>
        <taxon>Bacillota</taxon>
        <taxon>Clostridia</taxon>
        <taxon>Eubacteriales</taxon>
        <taxon>Clostridiaceae</taxon>
        <taxon>Clostridium</taxon>
    </lineage>
</organism>
<sequence>MSNKPYVGNPIQKGNRRRKIHDHQDNVGDPQNKPEYKNFDGKEIK</sequence>
<proteinExistence type="predicted"/>
<dbReference type="GeneID" id="79395945"/>
<feature type="compositionally biased region" description="Basic and acidic residues" evidence="1">
    <location>
        <begin position="22"/>
        <end position="45"/>
    </location>
</feature>
<dbReference type="Proteomes" id="UP001189143">
    <property type="component" value="Unassembled WGS sequence"/>
</dbReference>
<reference evidence="3 4" key="1">
    <citation type="submission" date="2018-06" db="EMBL/GenBank/DDBJ databases">
        <authorList>
            <consortium name="IHU Genomes"/>
        </authorList>
    </citation>
    <scope>NUCLEOTIDE SEQUENCE [LARGE SCALE GENOMIC DNA]</scope>
    <source>
        <strain evidence="3 4">NEC25</strain>
    </source>
</reference>
<gene>
    <name evidence="2" type="ORF">CNEO2_40048</name>
    <name evidence="3" type="ORF">CNEONATNEC25_02963</name>
</gene>
<dbReference type="RefSeq" id="WP_230143753.1">
    <property type="nucleotide sequence ID" value="NZ_CAKJVD010000048.1"/>
</dbReference>
<reference evidence="2" key="2">
    <citation type="submission" date="2022-10" db="EMBL/GenBank/DDBJ databases">
        <authorList>
            <person name="Aires J."/>
            <person name="Mesa V."/>
        </authorList>
    </citation>
    <scope>NUCLEOTIDE SEQUENCE</scope>
    <source>
        <strain evidence="2">Clostridium neonatale JD116</strain>
    </source>
</reference>
<evidence type="ECO:0000313" key="4">
    <source>
        <dbReference type="Proteomes" id="UP000431451"/>
    </source>
</evidence>
<dbReference type="EMBL" id="CAMTCP010000248">
    <property type="protein sequence ID" value="CAI3640674.1"/>
    <property type="molecule type" value="Genomic_DNA"/>
</dbReference>
<dbReference type="AlphaFoldDB" id="A0A653AU73"/>
<feature type="region of interest" description="Disordered" evidence="1">
    <location>
        <begin position="1"/>
        <end position="45"/>
    </location>
</feature>